<evidence type="ECO:0000256" key="1">
    <source>
        <dbReference type="ARBA" id="ARBA00022428"/>
    </source>
</evidence>
<evidence type="ECO:0000256" key="2">
    <source>
        <dbReference type="ARBA" id="ARBA00022603"/>
    </source>
</evidence>
<dbReference type="InterPro" id="IPR029063">
    <property type="entry name" value="SAM-dependent_MTases_sf"/>
</dbReference>
<dbReference type="EMBL" id="AP024749">
    <property type="protein sequence ID" value="BCY28849.1"/>
    <property type="molecule type" value="Genomic_DNA"/>
</dbReference>
<dbReference type="GO" id="GO:0008168">
    <property type="term" value="F:methyltransferase activity"/>
    <property type="evidence" value="ECO:0007669"/>
    <property type="project" value="UniProtKB-KW"/>
</dbReference>
<dbReference type="Pfam" id="PF01209">
    <property type="entry name" value="Ubie_methyltran"/>
    <property type="match status" value="1"/>
</dbReference>
<keyword evidence="4" id="KW-0949">S-adenosyl-L-methionine</keyword>
<evidence type="ECO:0000256" key="3">
    <source>
        <dbReference type="ARBA" id="ARBA00022679"/>
    </source>
</evidence>
<protein>
    <submittedName>
        <fullName evidence="5">Demethylmenaquinone methyltransferase</fullName>
    </submittedName>
</protein>
<dbReference type="SUPFAM" id="SSF53335">
    <property type="entry name" value="S-adenosyl-L-methionine-dependent methyltransferases"/>
    <property type="match status" value="1"/>
</dbReference>
<reference evidence="5 6" key="1">
    <citation type="submission" date="2021-06" db="EMBL/GenBank/DDBJ databases">
        <title>Whole genome sequences of Flavobacterium sp. KK2020170 and assembly.</title>
        <authorList>
            <person name="Kitahara K."/>
            <person name="Miyoshi S."/>
            <person name="Uesaka K."/>
        </authorList>
    </citation>
    <scope>NUCLEOTIDE SEQUENCE [LARGE SCALE GENOMIC DNA]</scope>
    <source>
        <strain evidence="5 6">KK2020170</strain>
    </source>
</reference>
<dbReference type="PROSITE" id="PS51608">
    <property type="entry name" value="SAM_MT_UBIE"/>
    <property type="match status" value="1"/>
</dbReference>
<evidence type="ECO:0000313" key="6">
    <source>
        <dbReference type="Proteomes" id="UP000825258"/>
    </source>
</evidence>
<dbReference type="Gene3D" id="3.40.50.150">
    <property type="entry name" value="Vaccinia Virus protein VP39"/>
    <property type="match status" value="1"/>
</dbReference>
<proteinExistence type="predicted"/>
<evidence type="ECO:0000313" key="5">
    <source>
        <dbReference type="EMBL" id="BCY28849.1"/>
    </source>
</evidence>
<dbReference type="PANTHER" id="PTHR43591:SF24">
    <property type="entry name" value="2-METHOXY-6-POLYPRENYL-1,4-BENZOQUINOL METHYLASE, MITOCHONDRIAL"/>
    <property type="match status" value="1"/>
</dbReference>
<name>A0ABM7S884_9FLAO</name>
<keyword evidence="2 5" id="KW-0489">Methyltransferase</keyword>
<accession>A0ABM7S884</accession>
<dbReference type="InterPro" id="IPR004033">
    <property type="entry name" value="UbiE/COQ5_MeTrFase"/>
</dbReference>
<keyword evidence="1" id="KW-0474">Menaquinone biosynthesis</keyword>
<dbReference type="RefSeq" id="WP_255567301.1">
    <property type="nucleotide sequence ID" value="NZ_AP024749.1"/>
</dbReference>
<gene>
    <name evidence="5" type="primary">menG</name>
    <name evidence="5" type="ORF">KK2020170_17170</name>
</gene>
<keyword evidence="6" id="KW-1185">Reference proteome</keyword>
<dbReference type="GO" id="GO:0032259">
    <property type="term" value="P:methylation"/>
    <property type="evidence" value="ECO:0007669"/>
    <property type="project" value="UniProtKB-KW"/>
</dbReference>
<dbReference type="PANTHER" id="PTHR43591">
    <property type="entry name" value="METHYLTRANSFERASE"/>
    <property type="match status" value="1"/>
</dbReference>
<evidence type="ECO:0000256" key="4">
    <source>
        <dbReference type="ARBA" id="ARBA00022691"/>
    </source>
</evidence>
<dbReference type="Proteomes" id="UP000825258">
    <property type="component" value="Chromosome"/>
</dbReference>
<sequence>MNKSKNIYEPDYVKNLFNSMSGSYEKTNFITSFGFSIRWRKQFINKVDSSNQKLEIIDLLSGLGENWNYLKNKFPNSNLTALDFSNEMITSSKVKAQNLFKNNHLLLEEDVLNNNLPDNYFDILTSAYGLKTFNEEQLDLLAKQIQRILKPNGMFSFIEISKPKNKLLLTFYKFYLSKVIPILGKLFLGNPNDYKMLWIYTESFQDCRKVKDIFEKNGLQVNYEKYFFGCATGLNGIKL</sequence>
<keyword evidence="3" id="KW-0808">Transferase</keyword>
<organism evidence="5 6">
    <name type="scientific">Flavobacterium okayamense</name>
    <dbReference type="NCBI Taxonomy" id="2830782"/>
    <lineage>
        <taxon>Bacteria</taxon>
        <taxon>Pseudomonadati</taxon>
        <taxon>Bacteroidota</taxon>
        <taxon>Flavobacteriia</taxon>
        <taxon>Flavobacteriales</taxon>
        <taxon>Flavobacteriaceae</taxon>
        <taxon>Flavobacterium</taxon>
    </lineage>
</organism>